<sequence length="397" mass="45689">MLRVFRRALRKYDGIGLSRRLSGIDFVLNSDELPEYEELLHRHRKVMKRVVKVINFPEEITPYDVIQRVQKYVGVAEAFSGTNFLVENPHERFLAVEYATQDAASQALREGLVYKDPKTLTEYRLETCSAITNDLCFPENYTGEIPDVELTRRSLLVHGVPNPFQHDKMRDFLASVGRPKFIMKPVYTERVSRIQRAIFIMKDVKSRDRLRDWLRDGYRIGLWKLAARDYETAFENLMVSGERARKMIMHEKMSTRAVKRSVAREQLVELTNSTAGRAAPHKEVGNDNSSAVERKPVSKANVPDLDRPRNFKTRTGERRTFGNIDVEFSTAEYPPRGNPDQTRLYSQPAPATGSTVATNPTKIGSSRDEDTIDQAEFWVPGDRSEEEEEEKRRSASR</sequence>
<organism evidence="2 3">
    <name type="scientific">Rhodosorus marinus</name>
    <dbReference type="NCBI Taxonomy" id="101924"/>
    <lineage>
        <taxon>Eukaryota</taxon>
        <taxon>Rhodophyta</taxon>
        <taxon>Stylonematophyceae</taxon>
        <taxon>Stylonematales</taxon>
        <taxon>Stylonemataceae</taxon>
        <taxon>Rhodosorus</taxon>
    </lineage>
</organism>
<dbReference type="Proteomes" id="UP001157974">
    <property type="component" value="Unassembled WGS sequence"/>
</dbReference>
<protein>
    <recommendedName>
        <fullName evidence="4">RRM domain-containing protein</fullName>
    </recommendedName>
</protein>
<comment type="caution">
    <text evidence="2">The sequence shown here is derived from an EMBL/GenBank/DDBJ whole genome shotgun (WGS) entry which is preliminary data.</text>
</comment>
<feature type="compositionally biased region" description="Polar residues" evidence="1">
    <location>
        <begin position="352"/>
        <end position="364"/>
    </location>
</feature>
<dbReference type="AlphaFoldDB" id="A0AAV8V481"/>
<evidence type="ECO:0000313" key="2">
    <source>
        <dbReference type="EMBL" id="KAJ8909013.1"/>
    </source>
</evidence>
<name>A0AAV8V481_9RHOD</name>
<evidence type="ECO:0008006" key="4">
    <source>
        <dbReference type="Google" id="ProtNLM"/>
    </source>
</evidence>
<dbReference type="EMBL" id="JAMWBK010000001">
    <property type="protein sequence ID" value="KAJ8909013.1"/>
    <property type="molecule type" value="Genomic_DNA"/>
</dbReference>
<accession>A0AAV8V481</accession>
<proteinExistence type="predicted"/>
<keyword evidence="3" id="KW-1185">Reference proteome</keyword>
<reference evidence="2 3" key="1">
    <citation type="journal article" date="2023" name="Nat. Commun.">
        <title>Origin of minicircular mitochondrial genomes in red algae.</title>
        <authorList>
            <person name="Lee Y."/>
            <person name="Cho C.H."/>
            <person name="Lee Y.M."/>
            <person name="Park S.I."/>
            <person name="Yang J.H."/>
            <person name="West J.A."/>
            <person name="Bhattacharya D."/>
            <person name="Yoon H.S."/>
        </authorList>
    </citation>
    <scope>NUCLEOTIDE SEQUENCE [LARGE SCALE GENOMIC DNA]</scope>
    <source>
        <strain evidence="2 3">CCMP1338</strain>
        <tissue evidence="2">Whole cell</tissue>
    </source>
</reference>
<evidence type="ECO:0000313" key="3">
    <source>
        <dbReference type="Proteomes" id="UP001157974"/>
    </source>
</evidence>
<feature type="region of interest" description="Disordered" evidence="1">
    <location>
        <begin position="271"/>
        <end position="397"/>
    </location>
</feature>
<evidence type="ECO:0000256" key="1">
    <source>
        <dbReference type="SAM" id="MobiDB-lite"/>
    </source>
</evidence>
<feature type="compositionally biased region" description="Basic and acidic residues" evidence="1">
    <location>
        <begin position="304"/>
        <end position="320"/>
    </location>
</feature>
<gene>
    <name evidence="2" type="ORF">NDN08_005712</name>
</gene>